<evidence type="ECO:0000313" key="2">
    <source>
        <dbReference type="Proteomes" id="UP000617402"/>
    </source>
</evidence>
<gene>
    <name evidence="1" type="ORF">H1S01_21100</name>
</gene>
<dbReference type="Proteomes" id="UP000617402">
    <property type="component" value="Unassembled WGS sequence"/>
</dbReference>
<proteinExistence type="predicted"/>
<dbReference type="EMBL" id="JACVHF010000216">
    <property type="protein sequence ID" value="MBC9786828.1"/>
    <property type="molecule type" value="Genomic_DNA"/>
</dbReference>
<sequence length="82" mass="8862">MSIIGCLLSPKCKKAGDVALCHEHCYAYLKLHGESGNGGLWGQAGIPVAYGRVLADAIPFQKDNPEAFQLITAYCRNVLQRA</sequence>
<evidence type="ECO:0000313" key="1">
    <source>
        <dbReference type="EMBL" id="MBC9786828.1"/>
    </source>
</evidence>
<keyword evidence="2" id="KW-1185">Reference proteome</keyword>
<accession>A0ABR7T7R8</accession>
<comment type="caution">
    <text evidence="1">The sequence shown here is derived from an EMBL/GenBank/DDBJ whole genome shotgun (WGS) entry which is preliminary data.</text>
</comment>
<name>A0ABR7T7R8_HELCL</name>
<organism evidence="1 2">
    <name type="scientific">Heliobacterium chlorum</name>
    <dbReference type="NCBI Taxonomy" id="2698"/>
    <lineage>
        <taxon>Bacteria</taxon>
        <taxon>Bacillati</taxon>
        <taxon>Bacillota</taxon>
        <taxon>Clostridia</taxon>
        <taxon>Eubacteriales</taxon>
        <taxon>Heliobacteriaceae</taxon>
        <taxon>Heliobacterium</taxon>
    </lineage>
</organism>
<feature type="non-terminal residue" evidence="1">
    <location>
        <position position="82"/>
    </location>
</feature>
<protein>
    <submittedName>
        <fullName evidence="1">Uncharacterized protein</fullName>
    </submittedName>
</protein>
<reference evidence="1 2" key="1">
    <citation type="submission" date="2020-07" db="EMBL/GenBank/DDBJ databases">
        <title>Draft whole-genome sequence of Heliobacterium chlorum DSM 3682, type strain.</title>
        <authorList>
            <person name="Kyndt J.A."/>
            <person name="Meyer T.E."/>
            <person name="Imhoff J.F."/>
        </authorList>
    </citation>
    <scope>NUCLEOTIDE SEQUENCE [LARGE SCALE GENOMIC DNA]</scope>
    <source>
        <strain evidence="1 2">DSM 3682</strain>
    </source>
</reference>